<dbReference type="GO" id="GO:0000379">
    <property type="term" value="P:tRNA-type intron splice site recognition and cleavage"/>
    <property type="evidence" value="ECO:0007669"/>
    <property type="project" value="UniProtKB-UniRule"/>
</dbReference>
<keyword evidence="3 5" id="KW-0456">Lyase</keyword>
<dbReference type="Proteomes" id="UP000811619">
    <property type="component" value="Unassembled WGS sequence"/>
</dbReference>
<evidence type="ECO:0000259" key="7">
    <source>
        <dbReference type="Pfam" id="PF01974"/>
    </source>
</evidence>
<dbReference type="SUPFAM" id="SSF53032">
    <property type="entry name" value="tRNA-intron endonuclease catalytic domain-like"/>
    <property type="match status" value="1"/>
</dbReference>
<dbReference type="EMBL" id="SRPY01000067">
    <property type="protein sequence ID" value="KAG5929249.1"/>
    <property type="molecule type" value="Genomic_DNA"/>
</dbReference>
<dbReference type="GO" id="GO:0003676">
    <property type="term" value="F:nucleic acid binding"/>
    <property type="evidence" value="ECO:0007669"/>
    <property type="project" value="InterPro"/>
</dbReference>
<dbReference type="PANTHER" id="PTHR13070">
    <property type="entry name" value="TRNA-SPLICING ENDONUCLEASE SUBUNIT SEN34-RELATED"/>
    <property type="match status" value="1"/>
</dbReference>
<feature type="active site" evidence="6">
    <location>
        <position position="225"/>
    </location>
</feature>
<dbReference type="GO" id="GO:0000213">
    <property type="term" value="F:tRNA-intron lyase activity"/>
    <property type="evidence" value="ECO:0007669"/>
    <property type="project" value="UniProtKB-UniRule"/>
</dbReference>
<dbReference type="Gene3D" id="3.40.1350.10">
    <property type="match status" value="1"/>
</dbReference>
<evidence type="ECO:0000259" key="8">
    <source>
        <dbReference type="Pfam" id="PF26577"/>
    </source>
</evidence>
<evidence type="ECO:0000256" key="5">
    <source>
        <dbReference type="PIRNR" id="PIRNR017250"/>
    </source>
</evidence>
<feature type="domain" description="tRNA intron endonuclease catalytic" evidence="7">
    <location>
        <begin position="205"/>
        <end position="271"/>
    </location>
</feature>
<keyword evidence="2 5" id="KW-0819">tRNA processing</keyword>
<protein>
    <recommendedName>
        <fullName evidence="5">tRNA-splicing endonuclease subunit Sen34</fullName>
        <ecNumber evidence="5">4.6.1.16</ecNumber>
    </recommendedName>
</protein>
<evidence type="ECO:0000256" key="3">
    <source>
        <dbReference type="ARBA" id="ARBA00023239"/>
    </source>
</evidence>
<dbReference type="FunFam" id="3.40.1350.10:FF:000008">
    <property type="entry name" value="tRNA-splicing endonuclease subunit Sen34"/>
    <property type="match status" value="1"/>
</dbReference>
<comment type="function">
    <text evidence="4">Constitutes one of the two catalytic subunit of the tRNA-splicing endonuclease complex, a complex responsible for identification and cleavage of the splice sites in pre-tRNA. It cleaves pre-tRNA at the 5'- and 3'-splice sites to release the intron. The products are an intron and two tRNA half-molecules bearing 2',3'-cyclic phosphate and 5'-OH termini. There are no conserved sequences at the splice sites, but the intron is invariably located at the same site in the gene, placing the splice sites an invariant distance from the constant structural features of the tRNA body. It probably carries the active site for 3'-splice site cleavage.</text>
</comment>
<feature type="active site" evidence="6">
    <location>
        <position position="233"/>
    </location>
</feature>
<dbReference type="EC" id="4.6.1.16" evidence="5"/>
<dbReference type="InterPro" id="IPR036167">
    <property type="entry name" value="tRNA_intron_Endo_cat-like_sf"/>
</dbReference>
<evidence type="ECO:0000256" key="2">
    <source>
        <dbReference type="ARBA" id="ARBA00022694"/>
    </source>
</evidence>
<name>A0A8K0JBQ0_9HYPO</name>
<dbReference type="InterPro" id="IPR006677">
    <property type="entry name" value="tRNA_intron_Endonuc_cat-like"/>
</dbReference>
<dbReference type="PIRSF" id="PIRSF017250">
    <property type="entry name" value="tRNA_splic_SEN34"/>
    <property type="match status" value="1"/>
</dbReference>
<dbReference type="Pfam" id="PF26577">
    <property type="entry name" value="TSEN34_N"/>
    <property type="match status" value="1"/>
</dbReference>
<keyword evidence="10" id="KW-1185">Reference proteome</keyword>
<reference evidence="9" key="1">
    <citation type="journal article" date="2020" name="bioRxiv">
        <title>Whole genome comparisons of ergot fungi reveals the divergence and evolution of species within the genus Claviceps are the result of varying mechanisms driving genome evolution and host range expansion.</title>
        <authorList>
            <person name="Wyka S.A."/>
            <person name="Mondo S.J."/>
            <person name="Liu M."/>
            <person name="Dettman J."/>
            <person name="Nalam V."/>
            <person name="Broders K.D."/>
        </authorList>
    </citation>
    <scope>NUCLEOTIDE SEQUENCE</scope>
    <source>
        <strain evidence="9">CCC 489</strain>
    </source>
</reference>
<evidence type="ECO:0000256" key="1">
    <source>
        <dbReference type="ARBA" id="ARBA00008078"/>
    </source>
</evidence>
<evidence type="ECO:0000313" key="9">
    <source>
        <dbReference type="EMBL" id="KAG5929249.1"/>
    </source>
</evidence>
<dbReference type="OrthoDB" id="48041at2759"/>
<dbReference type="InterPro" id="IPR059049">
    <property type="entry name" value="TSEN34_N"/>
</dbReference>
<dbReference type="GO" id="GO:0000214">
    <property type="term" value="C:tRNA-intron endonuclease complex"/>
    <property type="evidence" value="ECO:0007669"/>
    <property type="project" value="UniProtKB-UniRule"/>
</dbReference>
<dbReference type="InterPro" id="IPR011856">
    <property type="entry name" value="tRNA_endonuc-like_dom_sf"/>
</dbReference>
<organism evidence="9 10">
    <name type="scientific">Claviceps africana</name>
    <dbReference type="NCBI Taxonomy" id="83212"/>
    <lineage>
        <taxon>Eukaryota</taxon>
        <taxon>Fungi</taxon>
        <taxon>Dikarya</taxon>
        <taxon>Ascomycota</taxon>
        <taxon>Pezizomycotina</taxon>
        <taxon>Sordariomycetes</taxon>
        <taxon>Hypocreomycetidae</taxon>
        <taxon>Hypocreales</taxon>
        <taxon>Clavicipitaceae</taxon>
        <taxon>Claviceps</taxon>
    </lineage>
</organism>
<dbReference type="CDD" id="cd22363">
    <property type="entry name" value="tRNA-intron_lyase_C"/>
    <property type="match status" value="1"/>
</dbReference>
<dbReference type="AlphaFoldDB" id="A0A8K0JBQ0"/>
<evidence type="ECO:0000256" key="4">
    <source>
        <dbReference type="ARBA" id="ARBA00059865"/>
    </source>
</evidence>
<evidence type="ECO:0000313" key="10">
    <source>
        <dbReference type="Proteomes" id="UP000811619"/>
    </source>
</evidence>
<feature type="active site" evidence="6">
    <location>
        <position position="264"/>
    </location>
</feature>
<comment type="caution">
    <text evidence="9">The sequence shown here is derived from an EMBL/GenBank/DDBJ whole genome shotgun (WGS) entry which is preliminary data.</text>
</comment>
<sequence length="292" mass="32184">MSLVVDEFKSHETIRIAKIAGRYLVFDPDAVAFLRRCEHINGTLVGTTPQQPTQNVFLGLPVELRPEEVDILLHKKSAHVVDDADAHNAALQADRNAAFRRRYIASLRNNKQAARYTLSQKSASKTTGKVVCLESNCQDVNSPHPERRDESHIMSMEGKPINRENQSASVGPLAVTPVSSVTLVASASEPNAAFRAVNPTLCDLLKSRGHYTTPGLRFGSRYSVYPGDPLRFHAHFMANEYYWEEQIPILDIVGGGRLATAVKKAFLIGGHDASKGSDLDSIQTYSIEWAAM</sequence>
<dbReference type="InterPro" id="IPR016690">
    <property type="entry name" value="TSEN34"/>
</dbReference>
<gene>
    <name evidence="9" type="ORF">E4U42_006507</name>
</gene>
<accession>A0A8K0JBQ0</accession>
<dbReference type="Pfam" id="PF01974">
    <property type="entry name" value="tRNA_int_endo"/>
    <property type="match status" value="1"/>
</dbReference>
<proteinExistence type="inferred from homology"/>
<feature type="domain" description="TSEN34 N-terminal" evidence="8">
    <location>
        <begin position="14"/>
        <end position="83"/>
    </location>
</feature>
<comment type="similarity">
    <text evidence="1 5">Belongs to the tRNA-intron endonuclease family.</text>
</comment>
<dbReference type="PANTHER" id="PTHR13070:SF0">
    <property type="entry name" value="TRNA-SPLICING ENDONUCLEASE SUBUNIT SEN34"/>
    <property type="match status" value="1"/>
</dbReference>
<evidence type="ECO:0000256" key="6">
    <source>
        <dbReference type="PIRSR" id="PIRSR017250-50"/>
    </source>
</evidence>